<dbReference type="EMBL" id="OCMT01000002">
    <property type="protein sequence ID" value="SOD14699.1"/>
    <property type="molecule type" value="Genomic_DNA"/>
</dbReference>
<dbReference type="PROSITE" id="PS50965">
    <property type="entry name" value="NERD"/>
    <property type="match status" value="1"/>
</dbReference>
<feature type="domain" description="NERD" evidence="1">
    <location>
        <begin position="187"/>
        <end position="299"/>
    </location>
</feature>
<name>A0A285ZYI6_9SPHI</name>
<accession>A0A285ZYI6</accession>
<gene>
    <name evidence="2" type="ORF">SAMN06297358_1707</name>
</gene>
<evidence type="ECO:0000313" key="3">
    <source>
        <dbReference type="Proteomes" id="UP000219281"/>
    </source>
</evidence>
<dbReference type="InterPro" id="IPR011528">
    <property type="entry name" value="NERD"/>
</dbReference>
<evidence type="ECO:0000313" key="2">
    <source>
        <dbReference type="EMBL" id="SOD14699.1"/>
    </source>
</evidence>
<organism evidence="2 3">
    <name type="scientific">Pedobacter xixiisoli</name>
    <dbReference type="NCBI Taxonomy" id="1476464"/>
    <lineage>
        <taxon>Bacteria</taxon>
        <taxon>Pseudomonadati</taxon>
        <taxon>Bacteroidota</taxon>
        <taxon>Sphingobacteriia</taxon>
        <taxon>Sphingobacteriales</taxon>
        <taxon>Sphingobacteriaceae</taxon>
        <taxon>Pedobacter</taxon>
    </lineage>
</organism>
<dbReference type="Pfam" id="PF08378">
    <property type="entry name" value="NERD"/>
    <property type="match status" value="1"/>
</dbReference>
<dbReference type="OrthoDB" id="9813328at2"/>
<keyword evidence="3" id="KW-1185">Reference proteome</keyword>
<dbReference type="AlphaFoldDB" id="A0A285ZYI6"/>
<evidence type="ECO:0000259" key="1">
    <source>
        <dbReference type="PROSITE" id="PS50965"/>
    </source>
</evidence>
<dbReference type="Proteomes" id="UP000219281">
    <property type="component" value="Unassembled WGS sequence"/>
</dbReference>
<protein>
    <submittedName>
        <fullName evidence="2">Nuclease-related domain-containing protein</fullName>
    </submittedName>
</protein>
<proteinExistence type="predicted"/>
<dbReference type="RefSeq" id="WP_097130904.1">
    <property type="nucleotide sequence ID" value="NZ_OCMT01000002.1"/>
</dbReference>
<reference evidence="3" key="1">
    <citation type="submission" date="2017-09" db="EMBL/GenBank/DDBJ databases">
        <authorList>
            <person name="Varghese N."/>
            <person name="Submissions S."/>
        </authorList>
    </citation>
    <scope>NUCLEOTIDE SEQUENCE [LARGE SCALE GENOMIC DNA]</scope>
    <source>
        <strain evidence="3">CGMCC 1.12803</strain>
    </source>
</reference>
<sequence length="360" mass="42342">MCKTYNTIGSLTTLKSNLTESNINDFKSLKEVINFQKSYPILRQQLVSYHQNLIEQERTALNKDLPNLYYAIETQKQQSVERLTNEIDKLKQQLNTSANPSANFFRKLTKGLKNWSNERKIRKKELGFEIELEISTNDLTEDYQFKKNRYQFITSNFNEAVNQSALYPLSELERKKSIISELNNYIYGALGEQKVVKTLETLSDDYFLINDFSVSFSRAIYNRKEDDYIKSIQIDHILVGPSGIFLIETKNWSEKSLENLSLRSPVEQIKRNNFALFHILNNDMSNYHLRLDSHHWGDKKIPIKNLIVLTNTKPKGEFQYVKILTINELLSYVTYFNPIFSYDETKKITDMLLRINEDYK</sequence>